<organism evidence="3 4">
    <name type="scientific">Candidatus Gallipaludibacter merdavium</name>
    <dbReference type="NCBI Taxonomy" id="2840839"/>
    <lineage>
        <taxon>Bacteria</taxon>
        <taxon>Pseudomonadati</taxon>
        <taxon>Bacteroidota</taxon>
        <taxon>Bacteroidia</taxon>
        <taxon>Bacteroidales</taxon>
        <taxon>Candidatus Gallipaludibacter</taxon>
    </lineage>
</organism>
<evidence type="ECO:0000313" key="4">
    <source>
        <dbReference type="Proteomes" id="UP000823641"/>
    </source>
</evidence>
<keyword evidence="1" id="KW-0732">Signal</keyword>
<proteinExistence type="predicted"/>
<accession>A0A9D9HRX3</accession>
<evidence type="ECO:0000313" key="3">
    <source>
        <dbReference type="EMBL" id="MBO8459164.1"/>
    </source>
</evidence>
<dbReference type="EMBL" id="JADIMG010000026">
    <property type="protein sequence ID" value="MBO8459164.1"/>
    <property type="molecule type" value="Genomic_DNA"/>
</dbReference>
<sequence length="150" mass="17275">MEKRILLLAMWLLTVCMAFAATPSLAGIYKFKDSYSGEDAKVKIYDNGKGGYDARIIWLAQPNNPDGSPRLDEKNPDPALRTRKAYEIVVAKNLKYNEKKQRWETKELYHPSYGKYFSAYMEFESATRLKVRGYVGAPALGQTEYWEKTE</sequence>
<reference evidence="3" key="2">
    <citation type="journal article" date="2021" name="PeerJ">
        <title>Extensive microbial diversity within the chicken gut microbiome revealed by metagenomics and culture.</title>
        <authorList>
            <person name="Gilroy R."/>
            <person name="Ravi A."/>
            <person name="Getino M."/>
            <person name="Pursley I."/>
            <person name="Horton D.L."/>
            <person name="Alikhan N.F."/>
            <person name="Baker D."/>
            <person name="Gharbi K."/>
            <person name="Hall N."/>
            <person name="Watson M."/>
            <person name="Adriaenssens E.M."/>
            <person name="Foster-Nyarko E."/>
            <person name="Jarju S."/>
            <person name="Secka A."/>
            <person name="Antonio M."/>
            <person name="Oren A."/>
            <person name="Chaudhuri R.R."/>
            <person name="La Ragione R."/>
            <person name="Hildebrand F."/>
            <person name="Pallen M.J."/>
        </authorList>
    </citation>
    <scope>NUCLEOTIDE SEQUENCE</scope>
    <source>
        <strain evidence="3">G3-3990</strain>
    </source>
</reference>
<reference evidence="3" key="1">
    <citation type="submission" date="2020-10" db="EMBL/GenBank/DDBJ databases">
        <authorList>
            <person name="Gilroy R."/>
        </authorList>
    </citation>
    <scope>NUCLEOTIDE SEQUENCE</scope>
    <source>
        <strain evidence="3">G3-3990</strain>
    </source>
</reference>
<comment type="caution">
    <text evidence="3">The sequence shown here is derived from an EMBL/GenBank/DDBJ whole genome shotgun (WGS) entry which is preliminary data.</text>
</comment>
<name>A0A9D9HRX3_9BACT</name>
<feature type="domain" description="DUF2147" evidence="2">
    <location>
        <begin position="30"/>
        <end position="148"/>
    </location>
</feature>
<dbReference type="PANTHER" id="PTHR36919">
    <property type="entry name" value="BLR1215 PROTEIN"/>
    <property type="match status" value="1"/>
</dbReference>
<dbReference type="Gene3D" id="2.40.128.520">
    <property type="match status" value="1"/>
</dbReference>
<gene>
    <name evidence="3" type="ORF">IAA73_02370</name>
</gene>
<dbReference type="PANTHER" id="PTHR36919:SF2">
    <property type="entry name" value="BLL6627 PROTEIN"/>
    <property type="match status" value="1"/>
</dbReference>
<dbReference type="Pfam" id="PF09917">
    <property type="entry name" value="DUF2147"/>
    <property type="match status" value="1"/>
</dbReference>
<protein>
    <submittedName>
        <fullName evidence="3">DUF2147 domain-containing protein</fullName>
    </submittedName>
</protein>
<dbReference type="InterPro" id="IPR019223">
    <property type="entry name" value="DUF2147"/>
</dbReference>
<evidence type="ECO:0000256" key="1">
    <source>
        <dbReference type="SAM" id="SignalP"/>
    </source>
</evidence>
<feature type="signal peptide" evidence="1">
    <location>
        <begin position="1"/>
        <end position="20"/>
    </location>
</feature>
<dbReference type="Proteomes" id="UP000823641">
    <property type="component" value="Unassembled WGS sequence"/>
</dbReference>
<dbReference type="AlphaFoldDB" id="A0A9D9HRX3"/>
<feature type="chain" id="PRO_5038911982" evidence="1">
    <location>
        <begin position="21"/>
        <end position="150"/>
    </location>
</feature>
<evidence type="ECO:0000259" key="2">
    <source>
        <dbReference type="Pfam" id="PF09917"/>
    </source>
</evidence>